<evidence type="ECO:0000256" key="10">
    <source>
        <dbReference type="ARBA" id="ARBA00049340"/>
    </source>
</evidence>
<dbReference type="InterPro" id="IPR045087">
    <property type="entry name" value="Cu-oxidase_fam"/>
</dbReference>
<feature type="region of interest" description="Disordered" evidence="12">
    <location>
        <begin position="67"/>
        <end position="111"/>
    </location>
</feature>
<keyword evidence="7" id="KW-0677">Repeat</keyword>
<evidence type="ECO:0000256" key="3">
    <source>
        <dbReference type="ARBA" id="ARBA00011233"/>
    </source>
</evidence>
<keyword evidence="6 11" id="KW-0479">Metal-binding</keyword>
<sequence>MLRAAARRFSSSGLWLQQQPARRLQAASPLPAATDAAAAAAAAAASDLPIFLLRSAAAAATAGAAPPPTAAAAAAPPPPPRHLVLPHRQLSSCSRPGGGGGESRSVPFPRRPRGFEAVTGGGFSAVACILTAAAAAGGIASAAAAADGGTVATAAISGPQSLEGAAAGGPAEEGGGGDSAGPRSESEGPLDSSRTTPTGWGQGDLNPYSHPGGDQGRDAQGLVILPCPKANAPRVPPPISRTQPAHLILDLTTTTEELSVSPLHKYTFWTFDGRVPGPIMRARVGDVLEVRYTNKDRDGIGHNIDFHSVEGPGGGAPVLYAEEGETKVATFKLLTPGLFNYHCAAAPLPTHIANGMYGLFIVEPEGGLPPVDKEFYVVQSEIYAEESGTPGLLDHSYFQGLAEAPMYVVLNGAQGQLTEVAPLLADQDDSVRIYFGNAGPNLTSAFHIIGTAFVKLHRDGDLTSPPAQNVTTTCVPPGGSCVVDLRLPVPGNYTLLDHAIFRVDKGCVGFLKVRARGNDRRRDLYDSLETPTPCPGCKLHG</sequence>
<protein>
    <recommendedName>
        <fullName evidence="5">Copper-containing nitrite reductase</fullName>
        <ecNumber evidence="4">1.7.2.1</ecNumber>
    </recommendedName>
</protein>
<evidence type="ECO:0000256" key="5">
    <source>
        <dbReference type="ARBA" id="ARBA00017290"/>
    </source>
</evidence>
<dbReference type="FunFam" id="2.60.40.420:FF:000093">
    <property type="entry name" value="Copper-containing nitrite reductase"/>
    <property type="match status" value="1"/>
</dbReference>
<dbReference type="CDD" id="cd04208">
    <property type="entry name" value="CuRO_2_CuNIR"/>
    <property type="match status" value="1"/>
</dbReference>
<dbReference type="PANTHER" id="PTHR11709">
    <property type="entry name" value="MULTI-COPPER OXIDASE"/>
    <property type="match status" value="1"/>
</dbReference>
<accession>A0A9W6BIV8</accession>
<dbReference type="InterPro" id="IPR001287">
    <property type="entry name" value="NO2-reductase_Cu"/>
</dbReference>
<feature type="binding site" description="type 1 copper site" evidence="11">
    <location>
        <position position="343"/>
    </location>
    <ligand>
        <name>Cu cation</name>
        <dbReference type="ChEBI" id="CHEBI:23378"/>
        <label>1</label>
    </ligand>
</feature>
<dbReference type="EC" id="1.7.2.1" evidence="4"/>
<gene>
    <name evidence="14" type="primary">PLEST011685</name>
    <name evidence="14" type="ORF">PLESTB_000627000</name>
</gene>
<dbReference type="PRINTS" id="PR00695">
    <property type="entry name" value="CUNO2RDTASE"/>
</dbReference>
<evidence type="ECO:0000256" key="4">
    <source>
        <dbReference type="ARBA" id="ARBA00011882"/>
    </source>
</evidence>
<dbReference type="EMBL" id="BRXU01000006">
    <property type="protein sequence ID" value="GLC52417.1"/>
    <property type="molecule type" value="Genomic_DNA"/>
</dbReference>
<evidence type="ECO:0000256" key="8">
    <source>
        <dbReference type="ARBA" id="ARBA00023002"/>
    </source>
</evidence>
<keyword evidence="9 11" id="KW-0186">Copper</keyword>
<feature type="binding site" description="type 1 copper site" evidence="11">
    <location>
        <position position="351"/>
    </location>
    <ligand>
        <name>Cu cation</name>
        <dbReference type="ChEBI" id="CHEBI:23378"/>
        <label>1</label>
    </ligand>
</feature>
<feature type="compositionally biased region" description="Pro residues" evidence="12">
    <location>
        <begin position="67"/>
        <end position="81"/>
    </location>
</feature>
<evidence type="ECO:0000256" key="7">
    <source>
        <dbReference type="ARBA" id="ARBA00022737"/>
    </source>
</evidence>
<feature type="binding site" description="type 1 copper site" evidence="11">
    <location>
        <position position="302"/>
    </location>
    <ligand>
        <name>Cu cation</name>
        <dbReference type="ChEBI" id="CHEBI:23378"/>
        <label>1</label>
    </ligand>
</feature>
<proteinExistence type="inferred from homology"/>
<evidence type="ECO:0000256" key="6">
    <source>
        <dbReference type="ARBA" id="ARBA00022723"/>
    </source>
</evidence>
<evidence type="ECO:0000256" key="11">
    <source>
        <dbReference type="PIRSR" id="PIRSR601287-1"/>
    </source>
</evidence>
<dbReference type="InterPro" id="IPR008972">
    <property type="entry name" value="Cupredoxin"/>
</dbReference>
<comment type="similarity">
    <text evidence="2">Belongs to the multicopper oxidase family.</text>
</comment>
<evidence type="ECO:0000256" key="12">
    <source>
        <dbReference type="SAM" id="MobiDB-lite"/>
    </source>
</evidence>
<dbReference type="InterPro" id="IPR011707">
    <property type="entry name" value="Cu-oxidase-like_N"/>
</dbReference>
<dbReference type="GO" id="GO:0050421">
    <property type="term" value="F:nitrite reductase (NO-forming) activity"/>
    <property type="evidence" value="ECO:0007669"/>
    <property type="project" value="UniProtKB-EC"/>
</dbReference>
<keyword evidence="15" id="KW-1185">Reference proteome</keyword>
<comment type="cofactor">
    <cofactor evidence="1 11">
        <name>Cu(+)</name>
        <dbReference type="ChEBI" id="CHEBI:49552"/>
    </cofactor>
</comment>
<feature type="binding site" description="type 1 copper site" evidence="11">
    <location>
        <position position="356"/>
    </location>
    <ligand>
        <name>Cu cation</name>
        <dbReference type="ChEBI" id="CHEBI:23378"/>
        <label>1</label>
    </ligand>
</feature>
<organism evidence="14 15">
    <name type="scientific">Pleodorina starrii</name>
    <dbReference type="NCBI Taxonomy" id="330485"/>
    <lineage>
        <taxon>Eukaryota</taxon>
        <taxon>Viridiplantae</taxon>
        <taxon>Chlorophyta</taxon>
        <taxon>core chlorophytes</taxon>
        <taxon>Chlorophyceae</taxon>
        <taxon>CS clade</taxon>
        <taxon>Chlamydomonadales</taxon>
        <taxon>Volvocaceae</taxon>
        <taxon>Pleodorina</taxon>
    </lineage>
</organism>
<comment type="cofactor">
    <cofactor evidence="11">
        <name>Cu(2+)</name>
        <dbReference type="ChEBI" id="CHEBI:29036"/>
    </cofactor>
</comment>
<dbReference type="Pfam" id="PF07732">
    <property type="entry name" value="Cu-oxidase_3"/>
    <property type="match status" value="1"/>
</dbReference>
<evidence type="ECO:0000313" key="15">
    <source>
        <dbReference type="Proteomes" id="UP001165080"/>
    </source>
</evidence>
<evidence type="ECO:0000256" key="9">
    <source>
        <dbReference type="ARBA" id="ARBA00023008"/>
    </source>
</evidence>
<feature type="region of interest" description="Disordered" evidence="12">
    <location>
        <begin position="162"/>
        <end position="220"/>
    </location>
</feature>
<dbReference type="PANTHER" id="PTHR11709:SF394">
    <property type="entry name" value="FI03373P-RELATED"/>
    <property type="match status" value="1"/>
</dbReference>
<evidence type="ECO:0000259" key="13">
    <source>
        <dbReference type="Pfam" id="PF07732"/>
    </source>
</evidence>
<evidence type="ECO:0000313" key="14">
    <source>
        <dbReference type="EMBL" id="GLC52417.1"/>
    </source>
</evidence>
<feature type="binding site" description="type 1 copper site" evidence="11">
    <location>
        <position position="307"/>
    </location>
    <ligand>
        <name>Cu cation</name>
        <dbReference type="ChEBI" id="CHEBI:23378"/>
        <label>1</label>
    </ligand>
</feature>
<reference evidence="14 15" key="1">
    <citation type="journal article" date="2023" name="Commun. Biol.">
        <title>Reorganization of the ancestral sex-determining regions during the evolution of trioecy in Pleodorina starrii.</title>
        <authorList>
            <person name="Takahashi K."/>
            <person name="Suzuki S."/>
            <person name="Kawai-Toyooka H."/>
            <person name="Yamamoto K."/>
            <person name="Hamaji T."/>
            <person name="Ootsuki R."/>
            <person name="Yamaguchi H."/>
            <person name="Kawachi M."/>
            <person name="Higashiyama T."/>
            <person name="Nozaki H."/>
        </authorList>
    </citation>
    <scope>NUCLEOTIDE SEQUENCE [LARGE SCALE GENOMIC DNA]</scope>
    <source>
        <strain evidence="14 15">NIES-4479</strain>
    </source>
</reference>
<dbReference type="CDD" id="cd11020">
    <property type="entry name" value="CuRO_1_CuNIR"/>
    <property type="match status" value="1"/>
</dbReference>
<evidence type="ECO:0000256" key="2">
    <source>
        <dbReference type="ARBA" id="ARBA00010609"/>
    </source>
</evidence>
<name>A0A9W6BIV8_9CHLO</name>
<feature type="domain" description="Plastocyanin-like" evidence="13">
    <location>
        <begin position="260"/>
        <end position="365"/>
    </location>
</feature>
<dbReference type="AlphaFoldDB" id="A0A9W6BIV8"/>
<comment type="subunit">
    <text evidence="3">Homotrimer.</text>
</comment>
<feature type="binding site" description="type 1 copper site" evidence="11">
    <location>
        <position position="342"/>
    </location>
    <ligand>
        <name>Cu cation</name>
        <dbReference type="ChEBI" id="CHEBI:23378"/>
        <label>1</label>
    </ligand>
</feature>
<keyword evidence="8" id="KW-0560">Oxidoreductase</keyword>
<feature type="binding site" description="type 1 copper site" evidence="11">
    <location>
        <position position="498"/>
    </location>
    <ligand>
        <name>Cu cation</name>
        <dbReference type="ChEBI" id="CHEBI:23378"/>
        <label>1</label>
    </ligand>
</feature>
<comment type="catalytic activity">
    <reaction evidence="10">
        <text>nitric oxide + Fe(III)-[cytochrome c] + H2O = Fe(II)-[cytochrome c] + nitrite + 2 H(+)</text>
        <dbReference type="Rhea" id="RHEA:15233"/>
        <dbReference type="Rhea" id="RHEA-COMP:10350"/>
        <dbReference type="Rhea" id="RHEA-COMP:14399"/>
        <dbReference type="ChEBI" id="CHEBI:15377"/>
        <dbReference type="ChEBI" id="CHEBI:15378"/>
        <dbReference type="ChEBI" id="CHEBI:16301"/>
        <dbReference type="ChEBI" id="CHEBI:16480"/>
        <dbReference type="ChEBI" id="CHEBI:29033"/>
        <dbReference type="ChEBI" id="CHEBI:29034"/>
        <dbReference type="EC" id="1.7.2.1"/>
    </reaction>
</comment>
<evidence type="ECO:0000256" key="1">
    <source>
        <dbReference type="ARBA" id="ARBA00001960"/>
    </source>
</evidence>
<dbReference type="SUPFAM" id="SSF49503">
    <property type="entry name" value="Cupredoxins"/>
    <property type="match status" value="2"/>
</dbReference>
<dbReference type="GO" id="GO:0005507">
    <property type="term" value="F:copper ion binding"/>
    <property type="evidence" value="ECO:0007669"/>
    <property type="project" value="InterPro"/>
</dbReference>
<dbReference type="Gene3D" id="2.60.40.420">
    <property type="entry name" value="Cupredoxins - blue copper proteins"/>
    <property type="match status" value="2"/>
</dbReference>
<comment type="caution">
    <text evidence="14">The sequence shown here is derived from an EMBL/GenBank/DDBJ whole genome shotgun (WGS) entry which is preliminary data.</text>
</comment>
<dbReference type="Proteomes" id="UP001165080">
    <property type="component" value="Unassembled WGS sequence"/>
</dbReference>